<gene>
    <name evidence="9" type="ORF">SAMN05421867_10359</name>
</gene>
<dbReference type="AlphaFoldDB" id="A0A1I0WK19"/>
<keyword evidence="7" id="KW-0472">Membrane</keyword>
<evidence type="ECO:0000256" key="6">
    <source>
        <dbReference type="SAM" id="MobiDB-lite"/>
    </source>
</evidence>
<feature type="binding site" evidence="5">
    <location>
        <position position="43"/>
    </location>
    <ligand>
        <name>ATP</name>
        <dbReference type="ChEBI" id="CHEBI:30616"/>
    </ligand>
</feature>
<dbReference type="PANTHER" id="PTHR43289">
    <property type="entry name" value="MITOGEN-ACTIVATED PROTEIN KINASE KINASE KINASE 20-RELATED"/>
    <property type="match status" value="1"/>
</dbReference>
<protein>
    <submittedName>
        <fullName evidence="9">Serine/threonine protein kinase</fullName>
    </submittedName>
</protein>
<dbReference type="InterPro" id="IPR011009">
    <property type="entry name" value="Kinase-like_dom_sf"/>
</dbReference>
<keyword evidence="3 9" id="KW-0418">Kinase</keyword>
<dbReference type="InterPro" id="IPR008271">
    <property type="entry name" value="Ser/Thr_kinase_AS"/>
</dbReference>
<dbReference type="Gene3D" id="1.10.510.10">
    <property type="entry name" value="Transferase(Phosphotransferase) domain 1"/>
    <property type="match status" value="1"/>
</dbReference>
<evidence type="ECO:0000256" key="3">
    <source>
        <dbReference type="ARBA" id="ARBA00022777"/>
    </source>
</evidence>
<feature type="transmembrane region" description="Helical" evidence="7">
    <location>
        <begin position="434"/>
        <end position="463"/>
    </location>
</feature>
<dbReference type="PROSITE" id="PS50011">
    <property type="entry name" value="PROTEIN_KINASE_DOM"/>
    <property type="match status" value="1"/>
</dbReference>
<dbReference type="PANTHER" id="PTHR43289:SF34">
    <property type="entry name" value="SERINE_THREONINE-PROTEIN KINASE YBDM-RELATED"/>
    <property type="match status" value="1"/>
</dbReference>
<evidence type="ECO:0000256" key="2">
    <source>
        <dbReference type="ARBA" id="ARBA00022741"/>
    </source>
</evidence>
<keyword evidence="2 5" id="KW-0547">Nucleotide-binding</keyword>
<keyword evidence="4 5" id="KW-0067">ATP-binding</keyword>
<dbReference type="RefSeq" id="WP_090031054.1">
    <property type="nucleotide sequence ID" value="NZ_BONM01000002.1"/>
</dbReference>
<dbReference type="PROSITE" id="PS00107">
    <property type="entry name" value="PROTEIN_KINASE_ATP"/>
    <property type="match status" value="1"/>
</dbReference>
<dbReference type="Gene3D" id="3.30.200.20">
    <property type="entry name" value="Phosphorylase Kinase, domain 1"/>
    <property type="match status" value="1"/>
</dbReference>
<evidence type="ECO:0000256" key="7">
    <source>
        <dbReference type="SAM" id="Phobius"/>
    </source>
</evidence>
<dbReference type="Pfam" id="PF00069">
    <property type="entry name" value="Pkinase"/>
    <property type="match status" value="1"/>
</dbReference>
<accession>A0A1I0WK19</accession>
<evidence type="ECO:0000256" key="5">
    <source>
        <dbReference type="PROSITE-ProRule" id="PRU10141"/>
    </source>
</evidence>
<evidence type="ECO:0000256" key="1">
    <source>
        <dbReference type="ARBA" id="ARBA00022679"/>
    </source>
</evidence>
<dbReference type="STRING" id="988821.SAMN05421867_10359"/>
<reference evidence="10" key="1">
    <citation type="submission" date="2016-10" db="EMBL/GenBank/DDBJ databases">
        <authorList>
            <person name="Varghese N."/>
            <person name="Submissions S."/>
        </authorList>
    </citation>
    <scope>NUCLEOTIDE SEQUENCE [LARGE SCALE GENOMIC DNA]</scope>
    <source>
        <strain evidence="10">CGMCC 4.6945</strain>
    </source>
</reference>
<dbReference type="CDD" id="cd14014">
    <property type="entry name" value="STKc_PknB_like"/>
    <property type="match status" value="1"/>
</dbReference>
<dbReference type="PROSITE" id="PS00108">
    <property type="entry name" value="PROTEIN_KINASE_ST"/>
    <property type="match status" value="1"/>
</dbReference>
<feature type="transmembrane region" description="Helical" evidence="7">
    <location>
        <begin position="503"/>
        <end position="528"/>
    </location>
</feature>
<dbReference type="OrthoDB" id="9762169at2"/>
<dbReference type="GO" id="GO:0004674">
    <property type="term" value="F:protein serine/threonine kinase activity"/>
    <property type="evidence" value="ECO:0007669"/>
    <property type="project" value="UniProtKB-KW"/>
</dbReference>
<feature type="compositionally biased region" description="Low complexity" evidence="6">
    <location>
        <begin position="386"/>
        <end position="405"/>
    </location>
</feature>
<keyword evidence="1" id="KW-0808">Transferase</keyword>
<dbReference type="Proteomes" id="UP000199012">
    <property type="component" value="Unassembled WGS sequence"/>
</dbReference>
<sequence length="628" mass="62958">MERIGPAPGTEVGGYTVVAPLGAGGMGAVYRAVDGGGHAVALKLLHPHVGADPEARDRLRREVLALQRLRHPGVAAVLDAEADSSEAFLVTELVPGEDLEARVRREGPLDGPDLALLADGLLDALRAVHAAGVVHRDLKPSNVMVTPAGPVLIDFGIAQSADDTRVTSAGLVVGTPGYLAPELVAGQEPTPASDLWGWAAVVAWAATGRPPFGRGPADAVLARTMAGETALEGVGGRVRAALRAALDPDPARRPRPDVLLEVLHDAALGVGDDEDVADDVAHLGAAGAGGPSGDDGDTHVLPAVPPPAGATQVLPPAPPPPTGATQVLPTAPPPAPAPVHTPVTGRAPAVVATPSDRAQDGSTQLLPVRPPRAAAAAPVAVPPVGSGDVSPLVGPGAPGVPTSPGAPGPGGDTDVDPPGPGWRRPVPRRRWGSLLALALVVGAAGALVPVWTLAVVAVLLLLVRTVGSTVEAMHGRRERRGGPGRADVAAAVGTTPWHLLRALVGLLPSLVVGASVAVIVLGVLWWLLGSGTWAPTGAHLVPGEPPGGRTVQALLGGGVLVGVLAAWWGPASRTTRLGARWTLAALAPGRGGAVALVLVALVVAGLLVAQVLQGQAVDWTPLPTPTLP</sequence>
<dbReference type="EMBL" id="FOKA01000003">
    <property type="protein sequence ID" value="SFA89125.1"/>
    <property type="molecule type" value="Genomic_DNA"/>
</dbReference>
<dbReference type="InterPro" id="IPR000719">
    <property type="entry name" value="Prot_kinase_dom"/>
</dbReference>
<evidence type="ECO:0000256" key="4">
    <source>
        <dbReference type="ARBA" id="ARBA00022840"/>
    </source>
</evidence>
<feature type="region of interest" description="Disordered" evidence="6">
    <location>
        <begin position="386"/>
        <end position="424"/>
    </location>
</feature>
<feature type="transmembrane region" description="Helical" evidence="7">
    <location>
        <begin position="591"/>
        <end position="612"/>
    </location>
</feature>
<dbReference type="SMART" id="SM00220">
    <property type="entry name" value="S_TKc"/>
    <property type="match status" value="1"/>
</dbReference>
<evidence type="ECO:0000313" key="9">
    <source>
        <dbReference type="EMBL" id="SFA89125.1"/>
    </source>
</evidence>
<evidence type="ECO:0000259" key="8">
    <source>
        <dbReference type="PROSITE" id="PS50011"/>
    </source>
</evidence>
<dbReference type="InterPro" id="IPR017441">
    <property type="entry name" value="Protein_kinase_ATP_BS"/>
</dbReference>
<feature type="region of interest" description="Disordered" evidence="6">
    <location>
        <begin position="283"/>
        <end position="338"/>
    </location>
</feature>
<keyword evidence="9" id="KW-0723">Serine/threonine-protein kinase</keyword>
<feature type="domain" description="Protein kinase" evidence="8">
    <location>
        <begin position="15"/>
        <end position="267"/>
    </location>
</feature>
<organism evidence="9 10">
    <name type="scientific">Cellulomonas marina</name>
    <dbReference type="NCBI Taxonomy" id="988821"/>
    <lineage>
        <taxon>Bacteria</taxon>
        <taxon>Bacillati</taxon>
        <taxon>Actinomycetota</taxon>
        <taxon>Actinomycetes</taxon>
        <taxon>Micrococcales</taxon>
        <taxon>Cellulomonadaceae</taxon>
        <taxon>Cellulomonas</taxon>
    </lineage>
</organism>
<keyword evidence="7" id="KW-1133">Transmembrane helix</keyword>
<name>A0A1I0WK19_9CELL</name>
<evidence type="ECO:0000313" key="10">
    <source>
        <dbReference type="Proteomes" id="UP000199012"/>
    </source>
</evidence>
<dbReference type="GO" id="GO:0005524">
    <property type="term" value="F:ATP binding"/>
    <property type="evidence" value="ECO:0007669"/>
    <property type="project" value="UniProtKB-UniRule"/>
</dbReference>
<proteinExistence type="predicted"/>
<feature type="transmembrane region" description="Helical" evidence="7">
    <location>
        <begin position="548"/>
        <end position="570"/>
    </location>
</feature>
<keyword evidence="7" id="KW-0812">Transmembrane</keyword>
<keyword evidence="10" id="KW-1185">Reference proteome</keyword>
<dbReference type="SUPFAM" id="SSF56112">
    <property type="entry name" value="Protein kinase-like (PK-like)"/>
    <property type="match status" value="1"/>
</dbReference>